<keyword evidence="2" id="KW-0547">Nucleotide-binding</keyword>
<dbReference type="InterPro" id="IPR005895">
    <property type="entry name" value="ABC_transptr_haem_export_CcmA"/>
</dbReference>
<feature type="domain" description="ABC transporter" evidence="6">
    <location>
        <begin position="26"/>
        <end position="254"/>
    </location>
</feature>
<dbReference type="PANTHER" id="PTHR42939">
    <property type="entry name" value="ABC TRANSPORTER ATP-BINDING PROTEIN ALBC-RELATED"/>
    <property type="match status" value="1"/>
</dbReference>
<feature type="region of interest" description="Disordered" evidence="5">
    <location>
        <begin position="1"/>
        <end position="21"/>
    </location>
</feature>
<keyword evidence="4" id="KW-0067">ATP-binding</keyword>
<dbReference type="PROSITE" id="PS50893">
    <property type="entry name" value="ABC_TRANSPORTER_2"/>
    <property type="match status" value="1"/>
</dbReference>
<dbReference type="CDD" id="cd03230">
    <property type="entry name" value="ABC_DR_subfamily_A"/>
    <property type="match status" value="1"/>
</dbReference>
<evidence type="ECO:0000256" key="5">
    <source>
        <dbReference type="SAM" id="MobiDB-lite"/>
    </source>
</evidence>
<dbReference type="SUPFAM" id="SSF52540">
    <property type="entry name" value="P-loop containing nucleoside triphosphate hydrolases"/>
    <property type="match status" value="1"/>
</dbReference>
<keyword evidence="8" id="KW-1185">Reference proteome</keyword>
<dbReference type="InterPro" id="IPR027417">
    <property type="entry name" value="P-loop_NTPase"/>
</dbReference>
<sequence>MNDLRSPELTSAPVTSSVPASQTPRVLAGRITKRFGNRPVLRAIDLRIEPGERVVLFGSNGAGKTTLLRILATLSRATKGTLLIDGLAVDRNAQTARRRIGVVAHQPYLYDDLTAEENLRFFAKMYDVAEQQARIGEVLDLVGLAGRRGDRVRTFSRGMQQRLALARAIVHRPALLLFDEPDTGLDRSGIGVLERILEEQASASGSVLMTTHDLEFGLRSVDRVLLLDGGRLVLDVPAESIDADEIAERMSSRS</sequence>
<dbReference type="InterPro" id="IPR051782">
    <property type="entry name" value="ABC_Transporter_VariousFunc"/>
</dbReference>
<dbReference type="SMART" id="SM00382">
    <property type="entry name" value="AAA"/>
    <property type="match status" value="1"/>
</dbReference>
<protein>
    <submittedName>
        <fullName evidence="7">Heme exporter protein CcmA</fullName>
    </submittedName>
</protein>
<dbReference type="InterPro" id="IPR003439">
    <property type="entry name" value="ABC_transporter-like_ATP-bd"/>
</dbReference>
<gene>
    <name evidence="7" type="ORF">NITHO_1460007</name>
</gene>
<evidence type="ECO:0000259" key="6">
    <source>
        <dbReference type="PROSITE" id="PS50893"/>
    </source>
</evidence>
<keyword evidence="1" id="KW-0813">Transport</keyword>
<feature type="compositionally biased region" description="Polar residues" evidence="5">
    <location>
        <begin position="8"/>
        <end position="21"/>
    </location>
</feature>
<name>I4EDD3_9BACT</name>
<evidence type="ECO:0000256" key="1">
    <source>
        <dbReference type="ARBA" id="ARBA00022448"/>
    </source>
</evidence>
<dbReference type="InterPro" id="IPR003593">
    <property type="entry name" value="AAA+_ATPase"/>
</dbReference>
<dbReference type="RefSeq" id="WP_008474996.1">
    <property type="nucleotide sequence ID" value="NZ_CAGS01000053.1"/>
</dbReference>
<dbReference type="PANTHER" id="PTHR42939:SF1">
    <property type="entry name" value="ABC TRANSPORTER ATP-BINDING PROTEIN ALBC-RELATED"/>
    <property type="match status" value="1"/>
</dbReference>
<evidence type="ECO:0000256" key="2">
    <source>
        <dbReference type="ARBA" id="ARBA00022741"/>
    </source>
</evidence>
<dbReference type="Gene3D" id="3.40.50.300">
    <property type="entry name" value="P-loop containing nucleotide triphosphate hydrolases"/>
    <property type="match status" value="1"/>
</dbReference>
<evidence type="ECO:0000256" key="3">
    <source>
        <dbReference type="ARBA" id="ARBA00022748"/>
    </source>
</evidence>
<keyword evidence="3" id="KW-0201">Cytochrome c-type biogenesis</keyword>
<evidence type="ECO:0000256" key="4">
    <source>
        <dbReference type="ARBA" id="ARBA00022840"/>
    </source>
</evidence>
<proteinExistence type="predicted"/>
<dbReference type="EMBL" id="CAGS01000053">
    <property type="protein sequence ID" value="CCF82695.1"/>
    <property type="molecule type" value="Genomic_DNA"/>
</dbReference>
<dbReference type="GO" id="GO:0016887">
    <property type="term" value="F:ATP hydrolysis activity"/>
    <property type="evidence" value="ECO:0007669"/>
    <property type="project" value="InterPro"/>
</dbReference>
<organism evidence="7 8">
    <name type="scientific">Nitrolancea hollandica Lb</name>
    <dbReference type="NCBI Taxonomy" id="1129897"/>
    <lineage>
        <taxon>Bacteria</taxon>
        <taxon>Pseudomonadati</taxon>
        <taxon>Thermomicrobiota</taxon>
        <taxon>Thermomicrobia</taxon>
        <taxon>Sphaerobacterales</taxon>
        <taxon>Sphaerobacterineae</taxon>
        <taxon>Sphaerobacteraceae</taxon>
        <taxon>Nitrolancea</taxon>
    </lineage>
</organism>
<comment type="caution">
    <text evidence="7">The sequence shown here is derived from an EMBL/GenBank/DDBJ whole genome shotgun (WGS) entry which is preliminary data.</text>
</comment>
<evidence type="ECO:0000313" key="7">
    <source>
        <dbReference type="EMBL" id="CCF82695.1"/>
    </source>
</evidence>
<dbReference type="Pfam" id="PF00005">
    <property type="entry name" value="ABC_tran"/>
    <property type="match status" value="1"/>
</dbReference>
<dbReference type="GO" id="GO:0022857">
    <property type="term" value="F:transmembrane transporter activity"/>
    <property type="evidence" value="ECO:0007669"/>
    <property type="project" value="InterPro"/>
</dbReference>
<evidence type="ECO:0000313" key="8">
    <source>
        <dbReference type="Proteomes" id="UP000004221"/>
    </source>
</evidence>
<dbReference type="GO" id="GO:0005524">
    <property type="term" value="F:ATP binding"/>
    <property type="evidence" value="ECO:0007669"/>
    <property type="project" value="UniProtKB-KW"/>
</dbReference>
<reference evidence="7 8" key="1">
    <citation type="journal article" date="2012" name="ISME J.">
        <title>Nitrification expanded: discovery, physiology and genomics of a nitrite-oxidizing bacterium from the phylum Chloroflexi.</title>
        <authorList>
            <person name="Sorokin D.Y."/>
            <person name="Lucker S."/>
            <person name="Vejmelkova D."/>
            <person name="Kostrikina N.A."/>
            <person name="Kleerebezem R."/>
            <person name="Rijpstra W.I."/>
            <person name="Damste J.S."/>
            <person name="Le Paslier D."/>
            <person name="Muyzer G."/>
            <person name="Wagner M."/>
            <person name="van Loosdrecht M.C."/>
            <person name="Daims H."/>
        </authorList>
    </citation>
    <scope>NUCLEOTIDE SEQUENCE [LARGE SCALE GENOMIC DNA]</scope>
    <source>
        <strain evidence="8">none</strain>
    </source>
</reference>
<dbReference type="AlphaFoldDB" id="I4EDD3"/>
<dbReference type="Proteomes" id="UP000004221">
    <property type="component" value="Unassembled WGS sequence"/>
</dbReference>
<accession>I4EDD3</accession>
<dbReference type="GO" id="GO:0017004">
    <property type="term" value="P:cytochrome complex assembly"/>
    <property type="evidence" value="ECO:0007669"/>
    <property type="project" value="UniProtKB-KW"/>
</dbReference>
<dbReference type="NCBIfam" id="TIGR01189">
    <property type="entry name" value="ccmA"/>
    <property type="match status" value="1"/>
</dbReference>